<dbReference type="AlphaFoldDB" id="A0A8S4SKK6"/>
<dbReference type="OrthoDB" id="6344011at2759"/>
<feature type="region of interest" description="Disordered" evidence="2">
    <location>
        <begin position="132"/>
        <end position="153"/>
    </location>
</feature>
<evidence type="ECO:0000313" key="3">
    <source>
        <dbReference type="EMBL" id="CAH2269027.1"/>
    </source>
</evidence>
<dbReference type="Proteomes" id="UP000838756">
    <property type="component" value="Unassembled WGS sequence"/>
</dbReference>
<keyword evidence="4" id="KW-1185">Reference proteome</keyword>
<name>A0A8S4SKK6_9NEOP</name>
<accession>A0A8S4SKK6</accession>
<evidence type="ECO:0000256" key="1">
    <source>
        <dbReference type="SAM" id="Coils"/>
    </source>
</evidence>
<sequence>MAPFLLTAIAFEIPIEEFDSSRKVTTPPPHLQRLLQPPPADIKLPDIREKLAEAEQRRLSILQQRAASAQKRAQRITKSYNEPAKINDPRNGIGILTVGKPRNEALTGRVCTLGLEEAKGWAPHDFLGADESKHGSNVVTISPEPGVCEDKNI</sequence>
<evidence type="ECO:0000313" key="4">
    <source>
        <dbReference type="Proteomes" id="UP000838756"/>
    </source>
</evidence>
<feature type="coiled-coil region" evidence="1">
    <location>
        <begin position="52"/>
        <end position="79"/>
    </location>
</feature>
<protein>
    <submittedName>
        <fullName evidence="3">Jg16051 protein</fullName>
    </submittedName>
</protein>
<comment type="caution">
    <text evidence="3">The sequence shown here is derived from an EMBL/GenBank/DDBJ whole genome shotgun (WGS) entry which is preliminary data.</text>
</comment>
<gene>
    <name evidence="3" type="primary">jg16051</name>
    <name evidence="3" type="ORF">PAEG_LOCUS27325</name>
</gene>
<organism evidence="3 4">
    <name type="scientific">Pararge aegeria aegeria</name>
    <dbReference type="NCBI Taxonomy" id="348720"/>
    <lineage>
        <taxon>Eukaryota</taxon>
        <taxon>Metazoa</taxon>
        <taxon>Ecdysozoa</taxon>
        <taxon>Arthropoda</taxon>
        <taxon>Hexapoda</taxon>
        <taxon>Insecta</taxon>
        <taxon>Pterygota</taxon>
        <taxon>Neoptera</taxon>
        <taxon>Endopterygota</taxon>
        <taxon>Lepidoptera</taxon>
        <taxon>Glossata</taxon>
        <taxon>Ditrysia</taxon>
        <taxon>Papilionoidea</taxon>
        <taxon>Nymphalidae</taxon>
        <taxon>Satyrinae</taxon>
        <taxon>Satyrini</taxon>
        <taxon>Parargina</taxon>
        <taxon>Pararge</taxon>
    </lineage>
</organism>
<dbReference type="EMBL" id="CAKXAJ010026487">
    <property type="protein sequence ID" value="CAH2269027.1"/>
    <property type="molecule type" value="Genomic_DNA"/>
</dbReference>
<evidence type="ECO:0000256" key="2">
    <source>
        <dbReference type="SAM" id="MobiDB-lite"/>
    </source>
</evidence>
<reference evidence="3" key="1">
    <citation type="submission" date="2022-03" db="EMBL/GenBank/DDBJ databases">
        <authorList>
            <person name="Lindestad O."/>
        </authorList>
    </citation>
    <scope>NUCLEOTIDE SEQUENCE</scope>
</reference>
<keyword evidence="1" id="KW-0175">Coiled coil</keyword>
<proteinExistence type="predicted"/>